<dbReference type="OrthoDB" id="8180181at2759"/>
<protein>
    <submittedName>
        <fullName evidence="4">F-box only protein 28</fullName>
    </submittedName>
</protein>
<dbReference type="Pfam" id="PF12937">
    <property type="entry name" value="F-box-like"/>
    <property type="match status" value="1"/>
</dbReference>
<organism evidence="4 5">
    <name type="scientific">Chionoecetes opilio</name>
    <name type="common">Atlantic snow crab</name>
    <name type="synonym">Cancer opilio</name>
    <dbReference type="NCBI Taxonomy" id="41210"/>
    <lineage>
        <taxon>Eukaryota</taxon>
        <taxon>Metazoa</taxon>
        <taxon>Ecdysozoa</taxon>
        <taxon>Arthropoda</taxon>
        <taxon>Crustacea</taxon>
        <taxon>Multicrustacea</taxon>
        <taxon>Malacostraca</taxon>
        <taxon>Eumalacostraca</taxon>
        <taxon>Eucarida</taxon>
        <taxon>Decapoda</taxon>
        <taxon>Pleocyemata</taxon>
        <taxon>Brachyura</taxon>
        <taxon>Eubrachyura</taxon>
        <taxon>Majoidea</taxon>
        <taxon>Majidae</taxon>
        <taxon>Chionoecetes</taxon>
    </lineage>
</organism>
<evidence type="ECO:0000256" key="2">
    <source>
        <dbReference type="SAM" id="MobiDB-lite"/>
    </source>
</evidence>
<name>A0A8J4XLA4_CHIOP</name>
<dbReference type="SMART" id="SM00256">
    <property type="entry name" value="FBOX"/>
    <property type="match status" value="1"/>
</dbReference>
<dbReference type="CDD" id="cd22100">
    <property type="entry name" value="F-box_FBXO28"/>
    <property type="match status" value="1"/>
</dbReference>
<dbReference type="SUPFAM" id="SSF81383">
    <property type="entry name" value="F-box domain"/>
    <property type="match status" value="1"/>
</dbReference>
<keyword evidence="5" id="KW-1185">Reference proteome</keyword>
<dbReference type="InterPro" id="IPR036047">
    <property type="entry name" value="F-box-like_dom_sf"/>
</dbReference>
<accession>A0A8J4XLA4</accession>
<comment type="caution">
    <text evidence="4">The sequence shown here is derived from an EMBL/GenBank/DDBJ whole genome shotgun (WGS) entry which is preliminary data.</text>
</comment>
<evidence type="ECO:0000313" key="4">
    <source>
        <dbReference type="EMBL" id="KAG0706286.1"/>
    </source>
</evidence>
<feature type="region of interest" description="Disordered" evidence="2">
    <location>
        <begin position="553"/>
        <end position="609"/>
    </location>
</feature>
<dbReference type="Gene3D" id="3.80.10.10">
    <property type="entry name" value="Ribonuclease Inhibitor"/>
    <property type="match status" value="1"/>
</dbReference>
<feature type="compositionally biased region" description="Basic residues" evidence="2">
    <location>
        <begin position="694"/>
        <end position="707"/>
    </location>
</feature>
<evidence type="ECO:0000259" key="3">
    <source>
        <dbReference type="PROSITE" id="PS50181"/>
    </source>
</evidence>
<dbReference type="Proteomes" id="UP000770661">
    <property type="component" value="Unassembled WGS sequence"/>
</dbReference>
<reference evidence="4" key="1">
    <citation type="submission" date="2020-07" db="EMBL/GenBank/DDBJ databases">
        <title>The High-quality genome of the commercially important snow crab, Chionoecetes opilio.</title>
        <authorList>
            <person name="Jeong J.-H."/>
            <person name="Ryu S."/>
        </authorList>
    </citation>
    <scope>NUCLEOTIDE SEQUENCE</scope>
    <source>
        <strain evidence="4">MADBK_172401_WGS</strain>
        <tissue evidence="4">Digestive gland</tissue>
    </source>
</reference>
<feature type="region of interest" description="Disordered" evidence="2">
    <location>
        <begin position="478"/>
        <end position="501"/>
    </location>
</feature>
<proteinExistence type="predicted"/>
<feature type="region of interest" description="Disordered" evidence="2">
    <location>
        <begin position="322"/>
        <end position="347"/>
    </location>
</feature>
<gene>
    <name evidence="4" type="primary">Fbxo28</name>
    <name evidence="4" type="ORF">GWK47_024367</name>
</gene>
<feature type="coiled-coil region" evidence="1">
    <location>
        <begin position="357"/>
        <end position="391"/>
    </location>
</feature>
<dbReference type="InterPro" id="IPR001810">
    <property type="entry name" value="F-box_dom"/>
</dbReference>
<feature type="region of interest" description="Disordered" evidence="2">
    <location>
        <begin position="42"/>
        <end position="72"/>
    </location>
</feature>
<dbReference type="EMBL" id="JACEEZ010024955">
    <property type="protein sequence ID" value="KAG0706286.1"/>
    <property type="molecule type" value="Genomic_DNA"/>
</dbReference>
<evidence type="ECO:0000256" key="1">
    <source>
        <dbReference type="SAM" id="Coils"/>
    </source>
</evidence>
<dbReference type="PROSITE" id="PS50181">
    <property type="entry name" value="FBOX"/>
    <property type="match status" value="1"/>
</dbReference>
<feature type="region of interest" description="Disordered" evidence="2">
    <location>
        <begin position="662"/>
        <end position="707"/>
    </location>
</feature>
<feature type="compositionally biased region" description="Basic and acidic residues" evidence="2">
    <location>
        <begin position="480"/>
        <end position="501"/>
    </location>
</feature>
<evidence type="ECO:0000313" key="5">
    <source>
        <dbReference type="Proteomes" id="UP000770661"/>
    </source>
</evidence>
<dbReference type="GO" id="GO:0005634">
    <property type="term" value="C:nucleus"/>
    <property type="evidence" value="ECO:0007669"/>
    <property type="project" value="TreeGrafter"/>
</dbReference>
<dbReference type="GO" id="GO:0003713">
    <property type="term" value="F:transcription coactivator activity"/>
    <property type="evidence" value="ECO:0007669"/>
    <property type="project" value="TreeGrafter"/>
</dbReference>
<dbReference type="AlphaFoldDB" id="A0A8J4XLA4"/>
<feature type="domain" description="F-box" evidence="3">
    <location>
        <begin position="143"/>
        <end position="191"/>
    </location>
</feature>
<keyword evidence="1" id="KW-0175">Coiled coil</keyword>
<dbReference type="PANTHER" id="PTHR13252">
    <property type="entry name" value="F-BOX ONLY PROTEIN 28"/>
    <property type="match status" value="1"/>
</dbReference>
<dbReference type="InterPro" id="IPR039719">
    <property type="entry name" value="FBXO28"/>
</dbReference>
<dbReference type="InterPro" id="IPR032675">
    <property type="entry name" value="LRR_dom_sf"/>
</dbReference>
<feature type="compositionally biased region" description="Acidic residues" evidence="2">
    <location>
        <begin position="680"/>
        <end position="689"/>
    </location>
</feature>
<feature type="compositionally biased region" description="Low complexity" evidence="2">
    <location>
        <begin position="322"/>
        <end position="333"/>
    </location>
</feature>
<feature type="compositionally biased region" description="Polar residues" evidence="2">
    <location>
        <begin position="563"/>
        <end position="609"/>
    </location>
</feature>
<sequence length="707" mass="78353">MVLTRLSHFGEVCPLRDHSYSDPAAPPTYAYLPTVKRVSVSGSSKSSATSASHSGSNQPASPASSSASAASSPPCSPPSSYLSSHSSSSSSTSTASSSSLTSSFSSSSSSMVSSIAVFTTPAASPTTGGSCASQSAHTVQVTKIEFLDLPNEIFEKVFSYLSYKKLCEIRLTCRRFEQIGSNILNTTFQRLQNQMLQRFQSIKGQMPRRESARRKHPLARESDIFETLHMRLSLLQMSFGKHIERKHCCFFAGDILDEVYRILSYIKKTPNLGRAYKVTDELFDLSAMAMEYFREHIEPRLPEITCFGSDFLDITSRFSEGCGMRSSSGSGRVSEPEDELPERDPLPPSNMVLRKRIKRIRQGMRRYNTQLVALRRELKGCKSKLADQSKQNIEFATRLDEYDKKFEESARKFSTVLQELNKCKTELQYWRSKSPAQVCYSCGQSAGDGPNQHLQAGNMVQGGGESMVYVPLSAAAAPESAEKREHAGLHSHNEAQNRWHAVRDSKRNLEYVFESYGLSSMKPVSEPLRKPQATSLKLQSAYQNISNSQACVSSHSMPEFQGKTASRASSHPPHNSNPAHMSQPETASLPPTTTSQTMATSHSDQAASPNLSASLIPTKSYLNTSQSQSAFHSCAASHDMQHMWDTNQECAEDLSVSCQYKNDLAEEPENNTQKRRSSDEDSDNCDFVDDTVGHRVKQRKRIKLDNQ</sequence>
<dbReference type="PANTHER" id="PTHR13252:SF1">
    <property type="entry name" value="DAMPENED, ISOFORM A"/>
    <property type="match status" value="1"/>
</dbReference>